<name>A0ACC1IG57_9FUNG</name>
<evidence type="ECO:0000313" key="2">
    <source>
        <dbReference type="Proteomes" id="UP001150581"/>
    </source>
</evidence>
<proteinExistence type="predicted"/>
<reference evidence="1" key="1">
    <citation type="submission" date="2022-07" db="EMBL/GenBank/DDBJ databases">
        <title>Phylogenomic reconstructions and comparative analyses of Kickxellomycotina fungi.</title>
        <authorList>
            <person name="Reynolds N.K."/>
            <person name="Stajich J.E."/>
            <person name="Barry K."/>
            <person name="Grigoriev I.V."/>
            <person name="Crous P."/>
            <person name="Smith M.E."/>
        </authorList>
    </citation>
    <scope>NUCLEOTIDE SEQUENCE</scope>
    <source>
        <strain evidence="1">Benny 63K</strain>
    </source>
</reference>
<dbReference type="Proteomes" id="UP001150581">
    <property type="component" value="Unassembled WGS sequence"/>
</dbReference>
<sequence>MSGPKNIGIVSAGAMGVSLMIGSGIFSTPASILRLVGSPGMSLVLWSLGCIVSLGGASAFIELGLMYRQNGGTMRFLAHAFPRPHALLSYLFAWSMCVCIRPGAIAANGPVVGKYWLYAAGINDESGWRARAAGLLCISAATALNMGSAKWSLRLINLLTALKIAVLMCIVGGGVAAAAGSVRGVGGGQGVWRTAFVGTSGDVHAYSGALTKVFWAYDGFTNLVYSLGELRRPERNLPWAIGGSVALVGILYVLANVSFFIVVPMDVAVGSGEILAAEFTSRVFGPLVGRTVLPAAIGLSVLGAICSQTYGVARLLDSVTQVGFVPGARRWMLSGNHRRLGTPVNALAAMYALTLLYLLAPPPGQVFDLLVDFVQWSTWLFYGLAALGAVVLRFTAPRHPGRSFRSAHLFNALFILFCLYITVFPFVPPSKAEARQPYAFYLSPLLGLLTTAAGLVPWYFRMVWWPRRAGVGLLAWISQDGQEARQRRDEERVEEKPSKDPLPPPLPETQPPLLLQLLPSPQLHQGLKLPEY</sequence>
<accession>A0ACC1IG57</accession>
<keyword evidence="2" id="KW-1185">Reference proteome</keyword>
<organism evidence="1 2">
    <name type="scientific">Kickxella alabastrina</name>
    <dbReference type="NCBI Taxonomy" id="61397"/>
    <lineage>
        <taxon>Eukaryota</taxon>
        <taxon>Fungi</taxon>
        <taxon>Fungi incertae sedis</taxon>
        <taxon>Zoopagomycota</taxon>
        <taxon>Kickxellomycotina</taxon>
        <taxon>Kickxellomycetes</taxon>
        <taxon>Kickxellales</taxon>
        <taxon>Kickxellaceae</taxon>
        <taxon>Kickxella</taxon>
    </lineage>
</organism>
<comment type="caution">
    <text evidence="1">The sequence shown here is derived from an EMBL/GenBank/DDBJ whole genome shotgun (WGS) entry which is preliminary data.</text>
</comment>
<dbReference type="EMBL" id="JANBPG010001005">
    <property type="protein sequence ID" value="KAJ1892374.1"/>
    <property type="molecule type" value="Genomic_DNA"/>
</dbReference>
<protein>
    <submittedName>
        <fullName evidence="1">Uncharacterized protein</fullName>
    </submittedName>
</protein>
<evidence type="ECO:0000313" key="1">
    <source>
        <dbReference type="EMBL" id="KAJ1892374.1"/>
    </source>
</evidence>
<gene>
    <name evidence="1" type="ORF">LPJ66_006382</name>
</gene>